<evidence type="ECO:0000259" key="7">
    <source>
        <dbReference type="Pfam" id="PF01680"/>
    </source>
</evidence>
<dbReference type="PANTHER" id="PTHR31829">
    <property type="entry name" value="PYRIDOXAL 5'-PHOSPHATE SYNTHASE SUBUNIT SNZ1-RELATED"/>
    <property type="match status" value="1"/>
</dbReference>
<dbReference type="InterPro" id="IPR057135">
    <property type="entry name" value="At4g27190-like_LRR"/>
</dbReference>
<dbReference type="GO" id="GO:0008615">
    <property type="term" value="P:pyridoxine biosynthetic process"/>
    <property type="evidence" value="ECO:0007669"/>
    <property type="project" value="TreeGrafter"/>
</dbReference>
<feature type="domain" description="Disease resistance protein At4g27190-like leucine-rich repeats" evidence="8">
    <location>
        <begin position="664"/>
        <end position="785"/>
    </location>
</feature>
<gene>
    <name evidence="10" type="ORF">GH714_034510</name>
</gene>
<dbReference type="PROSITE" id="PS51450">
    <property type="entry name" value="LRR"/>
    <property type="match status" value="1"/>
</dbReference>
<dbReference type="EMBL" id="JAAGAX010000002">
    <property type="protein sequence ID" value="KAF2323297.1"/>
    <property type="molecule type" value="Genomic_DNA"/>
</dbReference>
<keyword evidence="2" id="KW-0677">Repeat</keyword>
<evidence type="ECO:0000313" key="11">
    <source>
        <dbReference type="Proteomes" id="UP000467840"/>
    </source>
</evidence>
<accession>A0A6A6NCP5</accession>
<dbReference type="Pfam" id="PF01680">
    <property type="entry name" value="SOR_SNZ"/>
    <property type="match status" value="3"/>
</dbReference>
<evidence type="ECO:0000256" key="4">
    <source>
        <dbReference type="ARBA" id="ARBA00022898"/>
    </source>
</evidence>
<dbReference type="InterPro" id="IPR036388">
    <property type="entry name" value="WH-like_DNA-bd_sf"/>
</dbReference>
<feature type="domain" description="NB-ARC" evidence="6">
    <location>
        <begin position="187"/>
        <end position="251"/>
    </location>
</feature>
<dbReference type="GO" id="GO:0042823">
    <property type="term" value="P:pyridoxal phosphate biosynthetic process"/>
    <property type="evidence" value="ECO:0007669"/>
    <property type="project" value="InterPro"/>
</dbReference>
<dbReference type="SUPFAM" id="SSF52540">
    <property type="entry name" value="P-loop containing nucleoside triphosphate hydrolases"/>
    <property type="match status" value="1"/>
</dbReference>
<dbReference type="FunFam" id="1.10.10.10:FF:000322">
    <property type="entry name" value="Probable disease resistance protein At1g63360"/>
    <property type="match status" value="1"/>
</dbReference>
<dbReference type="PANTHER" id="PTHR31829:SF2">
    <property type="entry name" value="PYRIDOXAL 5'-PHOSPHATE SYNTHASE-LIKE SUBUNIT PDX1.2"/>
    <property type="match status" value="1"/>
</dbReference>
<dbReference type="GO" id="GO:0043531">
    <property type="term" value="F:ADP binding"/>
    <property type="evidence" value="ECO:0007669"/>
    <property type="project" value="InterPro"/>
</dbReference>
<dbReference type="InterPro" id="IPR011060">
    <property type="entry name" value="RibuloseP-bd_barrel"/>
</dbReference>
<dbReference type="InterPro" id="IPR058922">
    <property type="entry name" value="WHD_DRP"/>
</dbReference>
<name>A0A6A6NCP5_HEVBR</name>
<dbReference type="InterPro" id="IPR033755">
    <property type="entry name" value="PdxS/SNZ_N"/>
</dbReference>
<dbReference type="PRINTS" id="PR00364">
    <property type="entry name" value="DISEASERSIST"/>
</dbReference>
<feature type="domain" description="PdxS/SNZ N-terminal" evidence="7">
    <location>
        <begin position="1215"/>
        <end position="1316"/>
    </location>
</feature>
<dbReference type="InterPro" id="IPR013785">
    <property type="entry name" value="Aldolase_TIM"/>
</dbReference>
<dbReference type="FunFam" id="1.10.8.430:FF:000003">
    <property type="entry name" value="Probable disease resistance protein At5g66910"/>
    <property type="match status" value="1"/>
</dbReference>
<proteinExistence type="inferred from homology"/>
<organism evidence="10 11">
    <name type="scientific">Hevea brasiliensis</name>
    <name type="common">Para rubber tree</name>
    <name type="synonym">Siphonia brasiliensis</name>
    <dbReference type="NCBI Taxonomy" id="3981"/>
    <lineage>
        <taxon>Eukaryota</taxon>
        <taxon>Viridiplantae</taxon>
        <taxon>Streptophyta</taxon>
        <taxon>Embryophyta</taxon>
        <taxon>Tracheophyta</taxon>
        <taxon>Spermatophyta</taxon>
        <taxon>Magnoliopsida</taxon>
        <taxon>eudicotyledons</taxon>
        <taxon>Gunneridae</taxon>
        <taxon>Pentapetalae</taxon>
        <taxon>rosids</taxon>
        <taxon>fabids</taxon>
        <taxon>Malpighiales</taxon>
        <taxon>Euphorbiaceae</taxon>
        <taxon>Crotonoideae</taxon>
        <taxon>Micrandreae</taxon>
        <taxon>Hevea</taxon>
    </lineage>
</organism>
<dbReference type="InterPro" id="IPR042197">
    <property type="entry name" value="Apaf_helical"/>
</dbReference>
<evidence type="ECO:0000259" key="8">
    <source>
        <dbReference type="Pfam" id="PF23247"/>
    </source>
</evidence>
<dbReference type="GO" id="GO:0006952">
    <property type="term" value="P:defense response"/>
    <property type="evidence" value="ECO:0007669"/>
    <property type="project" value="UniProtKB-KW"/>
</dbReference>
<dbReference type="InterPro" id="IPR032675">
    <property type="entry name" value="LRR_dom_sf"/>
</dbReference>
<keyword evidence="4" id="KW-0663">Pyridoxal phosphate</keyword>
<feature type="domain" description="Disease resistance protein winged helix" evidence="9">
    <location>
        <begin position="339"/>
        <end position="407"/>
    </location>
</feature>
<dbReference type="Gene3D" id="1.10.8.430">
    <property type="entry name" value="Helical domain of apoptotic protease-activating factors"/>
    <property type="match status" value="1"/>
</dbReference>
<evidence type="ECO:0000256" key="2">
    <source>
        <dbReference type="ARBA" id="ARBA00022737"/>
    </source>
</evidence>
<dbReference type="InterPro" id="IPR001611">
    <property type="entry name" value="Leu-rich_rpt"/>
</dbReference>
<evidence type="ECO:0000259" key="6">
    <source>
        <dbReference type="Pfam" id="PF00931"/>
    </source>
</evidence>
<feature type="domain" description="PdxS/SNZ N-terminal" evidence="7">
    <location>
        <begin position="1011"/>
        <end position="1120"/>
    </location>
</feature>
<dbReference type="Pfam" id="PF23247">
    <property type="entry name" value="LRR_RPS2"/>
    <property type="match status" value="1"/>
</dbReference>
<dbReference type="Pfam" id="PF00931">
    <property type="entry name" value="NB-ARC"/>
    <property type="match status" value="1"/>
</dbReference>
<protein>
    <submittedName>
        <fullName evidence="10">Uncharacterized protein</fullName>
    </submittedName>
</protein>
<dbReference type="GO" id="GO:0016843">
    <property type="term" value="F:amine-lyase activity"/>
    <property type="evidence" value="ECO:0007669"/>
    <property type="project" value="TreeGrafter"/>
</dbReference>
<dbReference type="SUPFAM" id="SSF51366">
    <property type="entry name" value="Ribulose-phoshate binding barrel"/>
    <property type="match status" value="2"/>
</dbReference>
<dbReference type="InterPro" id="IPR027417">
    <property type="entry name" value="P-loop_NTPase"/>
</dbReference>
<dbReference type="Pfam" id="PF23559">
    <property type="entry name" value="WHD_DRP"/>
    <property type="match status" value="1"/>
</dbReference>
<keyword evidence="3" id="KW-0611">Plant defense</keyword>
<dbReference type="SUPFAM" id="SSF52058">
    <property type="entry name" value="L domain-like"/>
    <property type="match status" value="1"/>
</dbReference>
<dbReference type="InterPro" id="IPR001852">
    <property type="entry name" value="PdxS/SNZ"/>
</dbReference>
<evidence type="ECO:0000256" key="3">
    <source>
        <dbReference type="ARBA" id="ARBA00022821"/>
    </source>
</evidence>
<dbReference type="Gene3D" id="1.10.10.10">
    <property type="entry name" value="Winged helix-like DNA-binding domain superfamily/Winged helix DNA-binding domain"/>
    <property type="match status" value="1"/>
</dbReference>
<reference evidence="10 11" key="1">
    <citation type="journal article" date="2020" name="Mol. Plant">
        <title>The Chromosome-Based Rubber Tree Genome Provides New Insights into Spurge Genome Evolution and Rubber Biosynthesis.</title>
        <authorList>
            <person name="Liu J."/>
            <person name="Shi C."/>
            <person name="Shi C.C."/>
            <person name="Li W."/>
            <person name="Zhang Q.J."/>
            <person name="Zhang Y."/>
            <person name="Li K."/>
            <person name="Lu H.F."/>
            <person name="Shi C."/>
            <person name="Zhu S.T."/>
            <person name="Xiao Z.Y."/>
            <person name="Nan H."/>
            <person name="Yue Y."/>
            <person name="Zhu X.G."/>
            <person name="Wu Y."/>
            <person name="Hong X.N."/>
            <person name="Fan G.Y."/>
            <person name="Tong Y."/>
            <person name="Zhang D."/>
            <person name="Mao C.L."/>
            <person name="Liu Y.L."/>
            <person name="Hao S.J."/>
            <person name="Liu W.Q."/>
            <person name="Lv M.Q."/>
            <person name="Zhang H.B."/>
            <person name="Liu Y."/>
            <person name="Hu-Tang G.R."/>
            <person name="Wang J.P."/>
            <person name="Wang J.H."/>
            <person name="Sun Y.H."/>
            <person name="Ni S.B."/>
            <person name="Chen W.B."/>
            <person name="Zhang X.C."/>
            <person name="Jiao Y.N."/>
            <person name="Eichler E.E."/>
            <person name="Li G.H."/>
            <person name="Liu X."/>
            <person name="Gao L.Z."/>
        </authorList>
    </citation>
    <scope>NUCLEOTIDE SEQUENCE [LARGE SCALE GENOMIC DNA]</scope>
    <source>
        <strain evidence="11">cv. GT1</strain>
        <tissue evidence="10">Leaf</tissue>
    </source>
</reference>
<dbReference type="Proteomes" id="UP000467840">
    <property type="component" value="Chromosome 11"/>
</dbReference>
<dbReference type="PROSITE" id="PS51129">
    <property type="entry name" value="PDXS_SNZ_2"/>
    <property type="match status" value="2"/>
</dbReference>
<evidence type="ECO:0000256" key="5">
    <source>
        <dbReference type="PROSITE-ProRule" id="PRU00481"/>
    </source>
</evidence>
<comment type="caution">
    <text evidence="10">The sequence shown here is derived from an EMBL/GenBank/DDBJ whole genome shotgun (WGS) entry which is preliminary data.</text>
</comment>
<evidence type="ECO:0000313" key="10">
    <source>
        <dbReference type="EMBL" id="KAF2323297.1"/>
    </source>
</evidence>
<dbReference type="Gene3D" id="3.20.20.70">
    <property type="entry name" value="Aldolase class I"/>
    <property type="match status" value="4"/>
</dbReference>
<evidence type="ECO:0000256" key="1">
    <source>
        <dbReference type="ARBA" id="ARBA00007281"/>
    </source>
</evidence>
<keyword evidence="11" id="KW-1185">Reference proteome</keyword>
<dbReference type="GO" id="GO:0006520">
    <property type="term" value="P:amino acid metabolic process"/>
    <property type="evidence" value="ECO:0007669"/>
    <property type="project" value="TreeGrafter"/>
</dbReference>
<comment type="similarity">
    <text evidence="1 5">Belongs to the PdxS/SNZ family.</text>
</comment>
<evidence type="ECO:0000259" key="9">
    <source>
        <dbReference type="Pfam" id="PF23559"/>
    </source>
</evidence>
<dbReference type="Gene3D" id="3.80.10.10">
    <property type="entry name" value="Ribonuclease Inhibitor"/>
    <property type="match status" value="2"/>
</dbReference>
<feature type="domain" description="PdxS/SNZ N-terminal" evidence="7">
    <location>
        <begin position="1130"/>
        <end position="1180"/>
    </location>
</feature>
<dbReference type="InterPro" id="IPR002182">
    <property type="entry name" value="NB-ARC"/>
</dbReference>
<sequence>MESLLTSFISPIWDVIKGLWNCIPSRVGYFSDLQSNVDSLKQGKKRLLILKEEVEARVTREENQLKQRTYKVRDWLSRVECMLKSVDEITDEGEEEIKKKCIRCFFPKNFCSYQEVGKKVRSELEALTQLINEGHFDAVTEIKPHDPVDERPTERIIGLESEFNQVWKCMEDRSVRTIGIYGLGGVDDLWDHLDLLIIGIPPLDRTSGSKVVFTTRSQEVCGFMKADKSIKVECLVPEEALQLFQMKLSQGTLNAHRDIPKLAVMLAECCQGLPLALITVGRAMASRRNLKDWKHALKMLQSYPSEFSGMAKDVFPIFKFSYDSLSNDTLRSCFLYCSLFPEDYNIGKDELTELWIREGFLHNFNDIYDARNEGEYIIGSLKHAGLLEEGPTPEDYVRMHDVIRDMALWIASNHEIKIAVVEDAASIKTHGFEDRNDVKRLTLWGKSFKDLNETQHFPCLVTFLVRDTKLISFPCGFFQHMRVLNILDLSRNWNLSELPTGISVLTNLQHLNLSYTRINSLPHEVQYLRNLKSLIMDYTYKLAYIPREVISSLSLLQVFSKMQEVHNKLFDERGLLEELERLKDMEDMSVVLTSLDSVEKFFCSPKLESCIRRLWVSMCKDLTSFQISSLRRGAKHLERLEIYRCPLLKEFIVHSDESEMIQGCVPTNIGMGQESFQELRYLKVDKCPGIKDLTLVIYAPNLQTIILDACSSIVEIIADDKLNRWRAEIKENPEVFPNLATLILIRLPKLKSICQQTLGFPSLKILKVVDCPSLKKLPFDSNSAKNTLQAIEAAEDWWNSLQWEEDAKIAFASRFRCCISQDEIEVAKMEAIKLIPELMTKLTAAHMDLESKNANAQKITNEETREVTSAMMKKMPELLMQVTDPEFMLRSPEMIDVMKELPELMTVGAGQESRDTDIQQLLKGLIMNAVTELMGKEKDIPQEKAELLKKMEMMAMEGIVGGTSGEQKPVKACYTHKPRHIVDGAEIDSVVDAIHKGDLFADSDGEEKLFSFKVGLAQLMLRSGGGVVVEVTNTEEATIAEEAGAACCVFSGRLMLDLPIVRKIKRAVSIPVMVRIRAGHFVEAWILEAIGVDFVDESELLGNAFSRNYINKHYFRAPFAWEESSLEGTAENVRSIMQTTTDLARANEDEVSAFAEEMEVSYDLVAQIKEMGKLPVVQIAMGGIESPADAALMMQLGCDGVTALVIYGEENLLSAKVGFAQLMLLSGGRVIVEVTNAEEAKIAEEGGAACCVVHQGKRMPDLSIVRKIKQAVSIPVMVRIRVGHFVEAWILEAIGVDYIDESELMGYAANNNYINEVSTFAKEMDASDDLVAQIRDMGKLPVVQIAMGGVETPADAALMMHLGCDGVCIRSEIFEFEHAYSWNPSKRLPAIVKAVNHYNNPRVLAECSNTEEADDDTDDLV</sequence>